<reference evidence="3" key="1">
    <citation type="journal article" date="2016" name="Proc. Natl. Acad. Sci. U.S.A.">
        <title>Chromosome-level assembly of Arabidopsis thaliana Ler reveals the extent of translocation and inversion polymorphisms.</title>
        <authorList>
            <person name="Zapata L."/>
            <person name="Ding J."/>
            <person name="Willing E.M."/>
            <person name="Hartwig B."/>
            <person name="Bezdan D."/>
            <person name="Jiao W.B."/>
            <person name="Patel V."/>
            <person name="Velikkakam James G."/>
            <person name="Koornneef M."/>
            <person name="Ossowski S."/>
            <person name="Schneeberger K."/>
        </authorList>
    </citation>
    <scope>NUCLEOTIDE SEQUENCE [LARGE SCALE GENOMIC DNA]</scope>
    <source>
        <strain evidence="3">cv. Landsberg erecta</strain>
    </source>
</reference>
<organism evidence="2 3">
    <name type="scientific">Arabidopsis thaliana</name>
    <name type="common">Mouse-ear cress</name>
    <dbReference type="NCBI Taxonomy" id="3702"/>
    <lineage>
        <taxon>Eukaryota</taxon>
        <taxon>Viridiplantae</taxon>
        <taxon>Streptophyta</taxon>
        <taxon>Embryophyta</taxon>
        <taxon>Tracheophyta</taxon>
        <taxon>Spermatophyta</taxon>
        <taxon>Magnoliopsida</taxon>
        <taxon>eudicotyledons</taxon>
        <taxon>Gunneridae</taxon>
        <taxon>Pentapetalae</taxon>
        <taxon>rosids</taxon>
        <taxon>malvids</taxon>
        <taxon>Brassicales</taxon>
        <taxon>Brassicaceae</taxon>
        <taxon>Camelineae</taxon>
        <taxon>Arabidopsis</taxon>
    </lineage>
</organism>
<gene>
    <name evidence="2" type="ordered locus">AXX17_At1g33900</name>
</gene>
<dbReference type="AlphaFoldDB" id="A0A178W4S7"/>
<dbReference type="Proteomes" id="UP000078284">
    <property type="component" value="Chromosome 1"/>
</dbReference>
<evidence type="ECO:0000256" key="1">
    <source>
        <dbReference type="SAM" id="Coils"/>
    </source>
</evidence>
<evidence type="ECO:0000313" key="3">
    <source>
        <dbReference type="Proteomes" id="UP000078284"/>
    </source>
</evidence>
<evidence type="ECO:0000313" key="2">
    <source>
        <dbReference type="EMBL" id="OAP13166.1"/>
    </source>
</evidence>
<accession>A0A178W4S7</accession>
<name>A0A178W4S7_ARATH</name>
<dbReference type="EMBL" id="LUHQ01000001">
    <property type="protein sequence ID" value="OAP13166.1"/>
    <property type="molecule type" value="Genomic_DNA"/>
</dbReference>
<protein>
    <submittedName>
        <fullName evidence="2">Uncharacterized protein</fullName>
    </submittedName>
</protein>
<proteinExistence type="predicted"/>
<feature type="coiled-coil region" evidence="1">
    <location>
        <begin position="19"/>
        <end position="46"/>
    </location>
</feature>
<keyword evidence="1" id="KW-0175">Coiled coil</keyword>
<sequence>MGIPLVATLATVLQTHRSRRHRAELYNKIEAEIQRLQQQVQEADCLNHREAGTRAFGSPTPRPSTPSFCGSQYTTDFQPEIASKHGTPVNKSHAISATMPRKQGIISFFPAERNARRHGELSLPSNRLIKLIDKTVRNRISSIRDTGNHSYNTCLQLWFSTRPRSSLQLL</sequence>
<comment type="caution">
    <text evidence="2">The sequence shown here is derived from an EMBL/GenBank/DDBJ whole genome shotgun (WGS) entry which is preliminary data.</text>
</comment>